<dbReference type="InterPro" id="IPR039271">
    <property type="entry name" value="Kiwellin-like"/>
</dbReference>
<dbReference type="Proteomes" id="UP000243499">
    <property type="component" value="Chromosome 9"/>
</dbReference>
<keyword evidence="4 5" id="KW-0732">Signal</keyword>
<evidence type="ECO:0000256" key="4">
    <source>
        <dbReference type="ARBA" id="ARBA00022729"/>
    </source>
</evidence>
<evidence type="ECO:0008006" key="7">
    <source>
        <dbReference type="Google" id="ProtNLM"/>
    </source>
</evidence>
<organism evidence="6">
    <name type="scientific">Panicum hallii</name>
    <dbReference type="NCBI Taxonomy" id="206008"/>
    <lineage>
        <taxon>Eukaryota</taxon>
        <taxon>Viridiplantae</taxon>
        <taxon>Streptophyta</taxon>
        <taxon>Embryophyta</taxon>
        <taxon>Tracheophyta</taxon>
        <taxon>Spermatophyta</taxon>
        <taxon>Magnoliopsida</taxon>
        <taxon>Liliopsida</taxon>
        <taxon>Poales</taxon>
        <taxon>Poaceae</taxon>
        <taxon>PACMAD clade</taxon>
        <taxon>Panicoideae</taxon>
        <taxon>Panicodae</taxon>
        <taxon>Paniceae</taxon>
        <taxon>Panicinae</taxon>
        <taxon>Panicum</taxon>
        <taxon>Panicum sect. Panicum</taxon>
    </lineage>
</organism>
<accession>A0A2S3ILX0</accession>
<feature type="signal peptide" evidence="5">
    <location>
        <begin position="1"/>
        <end position="21"/>
    </location>
</feature>
<keyword evidence="3" id="KW-0964">Secreted</keyword>
<dbReference type="Gramene" id="PAN47175">
    <property type="protein sequence ID" value="PAN47175"/>
    <property type="gene ID" value="PAHAL_9G239500"/>
</dbReference>
<reference evidence="6" key="1">
    <citation type="submission" date="2018-04" db="EMBL/GenBank/DDBJ databases">
        <title>WGS assembly of Panicum hallii.</title>
        <authorList>
            <person name="Lovell J."/>
            <person name="Jenkins J."/>
            <person name="Lowry D."/>
            <person name="Mamidi S."/>
            <person name="Sreedasyam A."/>
            <person name="Weng X."/>
            <person name="Barry K."/>
            <person name="Bonette J."/>
            <person name="Campitelli B."/>
            <person name="Daum C."/>
            <person name="Gordon S."/>
            <person name="Gould B."/>
            <person name="Lipzen A."/>
            <person name="Macqueen A."/>
            <person name="Palacio-Mejia J."/>
            <person name="Plott C."/>
            <person name="Shakirov E."/>
            <person name="Shu S."/>
            <person name="Yoshinaga Y."/>
            <person name="Zane M."/>
            <person name="Rokhsar D."/>
            <person name="Grimwood J."/>
            <person name="Schmutz J."/>
            <person name="Juenger T."/>
        </authorList>
    </citation>
    <scope>NUCLEOTIDE SEQUENCE [LARGE SCALE GENOMIC DNA]</scope>
    <source>
        <strain evidence="6">FIL2</strain>
    </source>
</reference>
<dbReference type="PANTHER" id="PTHR33191">
    <property type="entry name" value="RIPENING-RELATED PROTEIN 2-RELATED"/>
    <property type="match status" value="1"/>
</dbReference>
<dbReference type="SUPFAM" id="SSF50685">
    <property type="entry name" value="Barwin-like endoglucanases"/>
    <property type="match status" value="1"/>
</dbReference>
<dbReference type="InterPro" id="IPR036908">
    <property type="entry name" value="RlpA-like_sf"/>
</dbReference>
<dbReference type="GO" id="GO:0005576">
    <property type="term" value="C:extracellular region"/>
    <property type="evidence" value="ECO:0007669"/>
    <property type="project" value="UniProtKB-SubCell"/>
</dbReference>
<evidence type="ECO:0000256" key="2">
    <source>
        <dbReference type="ARBA" id="ARBA00005592"/>
    </source>
</evidence>
<comment type="subcellular location">
    <subcellularLocation>
        <location evidence="1">Secreted</location>
    </subcellularLocation>
</comment>
<dbReference type="EMBL" id="CM008054">
    <property type="protein sequence ID" value="PAN47175.1"/>
    <property type="molecule type" value="Genomic_DNA"/>
</dbReference>
<evidence type="ECO:0000256" key="3">
    <source>
        <dbReference type="ARBA" id="ARBA00022525"/>
    </source>
</evidence>
<dbReference type="Pfam" id="PF24300">
    <property type="entry name" value="KWL1"/>
    <property type="match status" value="1"/>
</dbReference>
<evidence type="ECO:0000256" key="5">
    <source>
        <dbReference type="SAM" id="SignalP"/>
    </source>
</evidence>
<evidence type="ECO:0000256" key="1">
    <source>
        <dbReference type="ARBA" id="ARBA00004613"/>
    </source>
</evidence>
<proteinExistence type="inferred from homology"/>
<dbReference type="PANTHER" id="PTHR33191:SF85">
    <property type="entry name" value="RLPA-LIKE PROTEIN DOUBLE-PSI BETA-BARREL DOMAIN-CONTAINING PROTEIN"/>
    <property type="match status" value="1"/>
</dbReference>
<dbReference type="AlphaFoldDB" id="A0A2S3ILX0"/>
<sequence length="130" mass="13758">MASPKLAALAVLLVLLLRASADETPAVMTVNGFQRGESGGGPSECDGRYHDDRLMLAALSTGWYAGGSRCLRMIRVTSTQTGRSVLAQVVDECDSRRGCRDNIVDTSTAVWAALGLNTNVGEVPVTWSDA</sequence>
<dbReference type="Gene3D" id="2.40.40.10">
    <property type="entry name" value="RlpA-like domain"/>
    <property type="match status" value="1"/>
</dbReference>
<gene>
    <name evidence="6" type="ORF">PAHAL_9G239500</name>
</gene>
<protein>
    <recommendedName>
        <fullName evidence="7">RlpA-like protein double-psi beta-barrel domain-containing protein</fullName>
    </recommendedName>
</protein>
<comment type="similarity">
    <text evidence="2">Belongs to the kiwellin family.</text>
</comment>
<evidence type="ECO:0000313" key="6">
    <source>
        <dbReference type="EMBL" id="PAN47175.1"/>
    </source>
</evidence>
<name>A0A2S3ILX0_9POAL</name>
<feature type="chain" id="PRO_5015651736" description="RlpA-like protein double-psi beta-barrel domain-containing protein" evidence="5">
    <location>
        <begin position="22"/>
        <end position="130"/>
    </location>
</feature>
<dbReference type="CDD" id="cd22270">
    <property type="entry name" value="DPBB_kiwellin-like"/>
    <property type="match status" value="1"/>
</dbReference>